<evidence type="ECO:0000313" key="2">
    <source>
        <dbReference type="EMBL" id="EEF29866.1"/>
    </source>
</evidence>
<dbReference type="AlphaFoldDB" id="B9T2P5"/>
<evidence type="ECO:0000256" key="1">
    <source>
        <dbReference type="SAM" id="MobiDB-lite"/>
    </source>
</evidence>
<sequence>MPYGSGGLTEGLERLREGNNKILHESEPFGTQPFSEKDGSGQRESASGWPRLLITLMNRGTQRKPKGYLLSSTIRITI</sequence>
<dbReference type="EMBL" id="EQ974388">
    <property type="protein sequence ID" value="EEF29866.1"/>
    <property type="molecule type" value="Genomic_DNA"/>
</dbReference>
<evidence type="ECO:0000313" key="3">
    <source>
        <dbReference type="Proteomes" id="UP000008311"/>
    </source>
</evidence>
<name>B9T2P5_RICCO</name>
<proteinExistence type="predicted"/>
<reference evidence="3" key="1">
    <citation type="journal article" date="2010" name="Nat. Biotechnol.">
        <title>Draft genome sequence of the oilseed species Ricinus communis.</title>
        <authorList>
            <person name="Chan A.P."/>
            <person name="Crabtree J."/>
            <person name="Zhao Q."/>
            <person name="Lorenzi H."/>
            <person name="Orvis J."/>
            <person name="Puiu D."/>
            <person name="Melake-Berhan A."/>
            <person name="Jones K.M."/>
            <person name="Redman J."/>
            <person name="Chen G."/>
            <person name="Cahoon E.B."/>
            <person name="Gedil M."/>
            <person name="Stanke M."/>
            <person name="Haas B.J."/>
            <person name="Wortman J.R."/>
            <person name="Fraser-Liggett C.M."/>
            <person name="Ravel J."/>
            <person name="Rabinowicz P.D."/>
        </authorList>
    </citation>
    <scope>NUCLEOTIDE SEQUENCE [LARGE SCALE GENOMIC DNA]</scope>
    <source>
        <strain evidence="3">cv. Hale</strain>
    </source>
</reference>
<accession>B9T2P5</accession>
<protein>
    <submittedName>
        <fullName evidence="2">Uncharacterized protein</fullName>
    </submittedName>
</protein>
<dbReference type="Proteomes" id="UP000008311">
    <property type="component" value="Unassembled WGS sequence"/>
</dbReference>
<dbReference type="InParanoid" id="B9T2P5"/>
<feature type="compositionally biased region" description="Basic and acidic residues" evidence="1">
    <location>
        <begin position="11"/>
        <end position="27"/>
    </location>
</feature>
<feature type="region of interest" description="Disordered" evidence="1">
    <location>
        <begin position="1"/>
        <end position="46"/>
    </location>
</feature>
<keyword evidence="3" id="KW-1185">Reference proteome</keyword>
<gene>
    <name evidence="2" type="ORF">RCOM_0369440</name>
</gene>
<organism evidence="2 3">
    <name type="scientific">Ricinus communis</name>
    <name type="common">Castor bean</name>
    <dbReference type="NCBI Taxonomy" id="3988"/>
    <lineage>
        <taxon>Eukaryota</taxon>
        <taxon>Viridiplantae</taxon>
        <taxon>Streptophyta</taxon>
        <taxon>Embryophyta</taxon>
        <taxon>Tracheophyta</taxon>
        <taxon>Spermatophyta</taxon>
        <taxon>Magnoliopsida</taxon>
        <taxon>eudicotyledons</taxon>
        <taxon>Gunneridae</taxon>
        <taxon>Pentapetalae</taxon>
        <taxon>rosids</taxon>
        <taxon>fabids</taxon>
        <taxon>Malpighiales</taxon>
        <taxon>Euphorbiaceae</taxon>
        <taxon>Acalyphoideae</taxon>
        <taxon>Acalypheae</taxon>
        <taxon>Ricinus</taxon>
    </lineage>
</organism>